<feature type="domain" description="Phospholipid/glycerol acyltransferase" evidence="9">
    <location>
        <begin position="90"/>
        <end position="205"/>
    </location>
</feature>
<dbReference type="AlphaFoldDB" id="A0A1G5Q8C3"/>
<keyword evidence="6 8" id="KW-0472">Membrane</keyword>
<proteinExistence type="predicted"/>
<dbReference type="SUPFAM" id="SSF69593">
    <property type="entry name" value="Glycerol-3-phosphate (1)-acyltransferase"/>
    <property type="match status" value="1"/>
</dbReference>
<dbReference type="SMART" id="SM00563">
    <property type="entry name" value="PlsC"/>
    <property type="match status" value="1"/>
</dbReference>
<keyword evidence="5" id="KW-0443">Lipid metabolism</keyword>
<dbReference type="InterPro" id="IPR002123">
    <property type="entry name" value="Plipid/glycerol_acylTrfase"/>
</dbReference>
<evidence type="ECO:0000256" key="1">
    <source>
        <dbReference type="ARBA" id="ARBA00004370"/>
    </source>
</evidence>
<organism evidence="10 11">
    <name type="scientific">Epibacterium ulvae</name>
    <dbReference type="NCBI Taxonomy" id="1156985"/>
    <lineage>
        <taxon>Bacteria</taxon>
        <taxon>Pseudomonadati</taxon>
        <taxon>Pseudomonadota</taxon>
        <taxon>Alphaproteobacteria</taxon>
        <taxon>Rhodobacterales</taxon>
        <taxon>Roseobacteraceae</taxon>
        <taxon>Epibacterium</taxon>
    </lineage>
</organism>
<dbReference type="STRING" id="1156985.SAMN04488118_103168"/>
<sequence>MSVSWQSETPPDQVHLRPLNWVFIIARAPVLAVLVFSGLLATLVLRIIERPLAGETRPITPFITQLVCRNALRIIGFQFTIKGQGFVGPGAYVANHSTWLDIFVLNATKRLYFVSKSEVSKWPGIGWLARATGTVFIERNRSKAREHSALFEERLKSGHRLLFFPEGTSTDGCRVLPFKTTLFAPFFRETLKETLSVQPVSVIYHAPKGRPDRFYGWWADMDFGPNLLKILGEPHQGCVEVIYHQPLLVRDYKDRKALAKAAEDCVRDGFTSGQVL</sequence>
<protein>
    <submittedName>
        <fullName evidence="10">Lyso-ornithine lipid acyltransferase</fullName>
    </submittedName>
</protein>
<dbReference type="PANTHER" id="PTHR23063">
    <property type="entry name" value="PHOSPHOLIPID ACYLTRANSFERASE"/>
    <property type="match status" value="1"/>
</dbReference>
<keyword evidence="11" id="KW-1185">Reference proteome</keyword>
<evidence type="ECO:0000256" key="5">
    <source>
        <dbReference type="ARBA" id="ARBA00023098"/>
    </source>
</evidence>
<dbReference type="GO" id="GO:0016020">
    <property type="term" value="C:membrane"/>
    <property type="evidence" value="ECO:0007669"/>
    <property type="project" value="UniProtKB-SubCell"/>
</dbReference>
<dbReference type="EMBL" id="FMWG01000003">
    <property type="protein sequence ID" value="SCZ57902.1"/>
    <property type="molecule type" value="Genomic_DNA"/>
</dbReference>
<reference evidence="10 11" key="1">
    <citation type="submission" date="2016-10" db="EMBL/GenBank/DDBJ databases">
        <authorList>
            <person name="de Groot N.N."/>
        </authorList>
    </citation>
    <scope>NUCLEOTIDE SEQUENCE [LARGE SCALE GENOMIC DNA]</scope>
    <source>
        <strain evidence="10 11">U95</strain>
    </source>
</reference>
<evidence type="ECO:0000256" key="8">
    <source>
        <dbReference type="SAM" id="Phobius"/>
    </source>
</evidence>
<name>A0A1G5Q8C3_9RHOB</name>
<comment type="subcellular location">
    <subcellularLocation>
        <location evidence="1">Membrane</location>
    </subcellularLocation>
</comment>
<evidence type="ECO:0000256" key="4">
    <source>
        <dbReference type="ARBA" id="ARBA00022989"/>
    </source>
</evidence>
<dbReference type="CDD" id="cd07989">
    <property type="entry name" value="LPLAT_AGPAT-like"/>
    <property type="match status" value="1"/>
</dbReference>
<dbReference type="GO" id="GO:0016746">
    <property type="term" value="F:acyltransferase activity"/>
    <property type="evidence" value="ECO:0007669"/>
    <property type="project" value="UniProtKB-KW"/>
</dbReference>
<feature type="transmembrane region" description="Helical" evidence="8">
    <location>
        <begin position="20"/>
        <end position="48"/>
    </location>
</feature>
<evidence type="ECO:0000256" key="7">
    <source>
        <dbReference type="ARBA" id="ARBA00023315"/>
    </source>
</evidence>
<dbReference type="Pfam" id="PF01553">
    <property type="entry name" value="Acyltransferase"/>
    <property type="match status" value="1"/>
</dbReference>
<accession>A0A1G5Q8C3</accession>
<dbReference type="RefSeq" id="WP_090217222.1">
    <property type="nucleotide sequence ID" value="NZ_FMWG01000003.1"/>
</dbReference>
<dbReference type="PANTHER" id="PTHR23063:SF52">
    <property type="entry name" value="LYSOPHOSPHATIDYLCHOLINE ACYLTRANSFERASE"/>
    <property type="match status" value="1"/>
</dbReference>
<evidence type="ECO:0000256" key="3">
    <source>
        <dbReference type="ARBA" id="ARBA00022692"/>
    </source>
</evidence>
<keyword evidence="7 10" id="KW-0012">Acyltransferase</keyword>
<gene>
    <name evidence="10" type="ORF">SAMN04488118_103168</name>
</gene>
<keyword evidence="3 8" id="KW-0812">Transmembrane</keyword>
<evidence type="ECO:0000256" key="6">
    <source>
        <dbReference type="ARBA" id="ARBA00023136"/>
    </source>
</evidence>
<evidence type="ECO:0000313" key="11">
    <source>
        <dbReference type="Proteomes" id="UP000198767"/>
    </source>
</evidence>
<dbReference type="Proteomes" id="UP000198767">
    <property type="component" value="Unassembled WGS sequence"/>
</dbReference>
<evidence type="ECO:0000313" key="10">
    <source>
        <dbReference type="EMBL" id="SCZ57902.1"/>
    </source>
</evidence>
<keyword evidence="2 10" id="KW-0808">Transferase</keyword>
<evidence type="ECO:0000256" key="2">
    <source>
        <dbReference type="ARBA" id="ARBA00022679"/>
    </source>
</evidence>
<keyword evidence="4 8" id="KW-1133">Transmembrane helix</keyword>
<dbReference type="OrthoDB" id="9806880at2"/>
<dbReference type="GO" id="GO:0006629">
    <property type="term" value="P:lipid metabolic process"/>
    <property type="evidence" value="ECO:0007669"/>
    <property type="project" value="UniProtKB-KW"/>
</dbReference>
<evidence type="ECO:0000259" key="9">
    <source>
        <dbReference type="SMART" id="SM00563"/>
    </source>
</evidence>